<sequence length="608" mass="69394">MDVHVHNNDAQAKEGKAAVEEARKLQFSFDLVEAVLHHVDFLSRVDQYSCLRKGKHLEEALRRYEELWLPLAAEHKDKVLSAPLDIEWVWHCHILSPLAYKRDCESFVGGIVNHRLLSRQDRNTAVEVSKDLWMQKYGEKEPFKIHLPMGKELKEEEGEDWTFTSQLKYDVRAAAGRQSLFYYNVSLPHYRDRQFIGRCVHRYQQFLYLMTLVKKAFLVPCYDNDLVWHTHQLFPVTYRQDTERILGRVLNHDDSTDDRSPGSTLNNSYANTCKLWKEAFGQHYSSPGAMYRGPTSRGTMSDFTTKESDIDTEELPISVFIQCIALQTNPAGYKAKFSVLIYRSIAGTSERKLIVELKGPNLVWSVEQLKKATFNMERGDALDFVMVKKSGVLGRKEEVACVTIESAAIFKHVIYRYQCNFTKEIAFDSEDFENKLYVDGGVRTVTATQVWSFEAGDFGEYKEPANFDLKDPLQKWQDGEDKCCASSIADHRLLDPSGQEVFKVRVTHNVNHIRSSVQIYDAGSRLLTLANLVDSSQLPLPGQVSGTGRDVCLSPSNGERAFLVKDNHGDWGVIGGRWIPGQDKALAYFRYVSSSIISLFWEAAFAFA</sequence>
<evidence type="ECO:0000313" key="2">
    <source>
        <dbReference type="Proteomes" id="UP000242188"/>
    </source>
</evidence>
<reference evidence="1 2" key="1">
    <citation type="journal article" date="2017" name="Nat. Ecol. Evol.">
        <title>Scallop genome provides insights into evolution of bilaterian karyotype and development.</title>
        <authorList>
            <person name="Wang S."/>
            <person name="Zhang J."/>
            <person name="Jiao W."/>
            <person name="Li J."/>
            <person name="Xun X."/>
            <person name="Sun Y."/>
            <person name="Guo X."/>
            <person name="Huan P."/>
            <person name="Dong B."/>
            <person name="Zhang L."/>
            <person name="Hu X."/>
            <person name="Sun X."/>
            <person name="Wang J."/>
            <person name="Zhao C."/>
            <person name="Wang Y."/>
            <person name="Wang D."/>
            <person name="Huang X."/>
            <person name="Wang R."/>
            <person name="Lv J."/>
            <person name="Li Y."/>
            <person name="Zhang Z."/>
            <person name="Liu B."/>
            <person name="Lu W."/>
            <person name="Hui Y."/>
            <person name="Liang J."/>
            <person name="Zhou Z."/>
            <person name="Hou R."/>
            <person name="Li X."/>
            <person name="Liu Y."/>
            <person name="Li H."/>
            <person name="Ning X."/>
            <person name="Lin Y."/>
            <person name="Zhao L."/>
            <person name="Xing Q."/>
            <person name="Dou J."/>
            <person name="Li Y."/>
            <person name="Mao J."/>
            <person name="Guo H."/>
            <person name="Dou H."/>
            <person name="Li T."/>
            <person name="Mu C."/>
            <person name="Jiang W."/>
            <person name="Fu Q."/>
            <person name="Fu X."/>
            <person name="Miao Y."/>
            <person name="Liu J."/>
            <person name="Yu Q."/>
            <person name="Li R."/>
            <person name="Liao H."/>
            <person name="Li X."/>
            <person name="Kong Y."/>
            <person name="Jiang Z."/>
            <person name="Chourrout D."/>
            <person name="Li R."/>
            <person name="Bao Z."/>
        </authorList>
    </citation>
    <scope>NUCLEOTIDE SEQUENCE [LARGE SCALE GENOMIC DNA]</scope>
    <source>
        <strain evidence="1 2">PY_sf001</strain>
    </source>
</reference>
<dbReference type="PANTHER" id="PTHR34365">
    <property type="entry name" value="ENOLASE (DUF1399)"/>
    <property type="match status" value="1"/>
</dbReference>
<dbReference type="Pfam" id="PF07173">
    <property type="entry name" value="GRDP-like"/>
    <property type="match status" value="1"/>
</dbReference>
<protein>
    <recommendedName>
        <fullName evidence="3">Glycine-rich domain-containing protein 1</fullName>
    </recommendedName>
</protein>
<dbReference type="OrthoDB" id="2684236at2759"/>
<accession>A0A210PYN9</accession>
<name>A0A210PYN9_MIZYE</name>
<dbReference type="STRING" id="6573.A0A210PYN9"/>
<organism evidence="1 2">
    <name type="scientific">Mizuhopecten yessoensis</name>
    <name type="common">Japanese scallop</name>
    <name type="synonym">Patinopecten yessoensis</name>
    <dbReference type="NCBI Taxonomy" id="6573"/>
    <lineage>
        <taxon>Eukaryota</taxon>
        <taxon>Metazoa</taxon>
        <taxon>Spiralia</taxon>
        <taxon>Lophotrochozoa</taxon>
        <taxon>Mollusca</taxon>
        <taxon>Bivalvia</taxon>
        <taxon>Autobranchia</taxon>
        <taxon>Pteriomorphia</taxon>
        <taxon>Pectinida</taxon>
        <taxon>Pectinoidea</taxon>
        <taxon>Pectinidae</taxon>
        <taxon>Mizuhopecten</taxon>
    </lineage>
</organism>
<dbReference type="AlphaFoldDB" id="A0A210PYN9"/>
<comment type="caution">
    <text evidence="1">The sequence shown here is derived from an EMBL/GenBank/DDBJ whole genome shotgun (WGS) entry which is preliminary data.</text>
</comment>
<evidence type="ECO:0000313" key="1">
    <source>
        <dbReference type="EMBL" id="OWF41610.1"/>
    </source>
</evidence>
<dbReference type="EMBL" id="NEDP02005379">
    <property type="protein sequence ID" value="OWF41610.1"/>
    <property type="molecule type" value="Genomic_DNA"/>
</dbReference>
<evidence type="ECO:0008006" key="3">
    <source>
        <dbReference type="Google" id="ProtNLM"/>
    </source>
</evidence>
<dbReference type="InterPro" id="IPR009836">
    <property type="entry name" value="GRDP-like"/>
</dbReference>
<dbReference type="PANTHER" id="PTHR34365:SF7">
    <property type="entry name" value="GLYCINE-RICH DOMAIN-CONTAINING PROTEIN 1"/>
    <property type="match status" value="1"/>
</dbReference>
<dbReference type="Proteomes" id="UP000242188">
    <property type="component" value="Unassembled WGS sequence"/>
</dbReference>
<proteinExistence type="predicted"/>
<gene>
    <name evidence="1" type="ORF">KP79_PYT02173</name>
</gene>
<keyword evidence="2" id="KW-1185">Reference proteome</keyword>